<dbReference type="Proteomes" id="UP001373496">
    <property type="component" value="Unassembled WGS sequence"/>
</dbReference>
<evidence type="ECO:0000313" key="2">
    <source>
        <dbReference type="Proteomes" id="UP001373496"/>
    </source>
</evidence>
<sequence>MKGLLITVGVLVVLLVAADRVGVLLAEDQVAAQVAAQGQLAGEPEVDITGFPFLTQAVAGRYDDVRISLTADELGQPAGTSADVSLQGVRLPLSDVLGGQVSQLPVDRVDGRASVPYDLLAAQLGGDTTLTREGDGLRITKTVEVLGQTIPLTAAGQVALDGQDLVVTVDSAAGAGIDVPDFLLDQAQDLLDFRYTLPALPFGLQLTGLQTTDGGVDVTVAATDVVLQ</sequence>
<keyword evidence="2" id="KW-1185">Reference proteome</keyword>
<evidence type="ECO:0000313" key="1">
    <source>
        <dbReference type="EMBL" id="MEI4279680.1"/>
    </source>
</evidence>
<accession>A0ABU8E7V4</accession>
<dbReference type="RefSeq" id="WP_225233049.1">
    <property type="nucleotide sequence ID" value="NZ_JBAPLV010000015.1"/>
</dbReference>
<protein>
    <submittedName>
        <fullName evidence="1">DUF2993 domain-containing protein</fullName>
    </submittedName>
</protein>
<gene>
    <name evidence="1" type="ORF">UXQ13_14520</name>
</gene>
<dbReference type="Pfam" id="PF11209">
    <property type="entry name" value="LmeA"/>
    <property type="match status" value="1"/>
</dbReference>
<reference evidence="1 2" key="1">
    <citation type="submission" date="2024-03" db="EMBL/GenBank/DDBJ databases">
        <title>Draft genome sequence of Klenkia terrae.</title>
        <authorList>
            <person name="Duangmal K."/>
            <person name="Chantavorakit T."/>
        </authorList>
    </citation>
    <scope>NUCLEOTIDE SEQUENCE [LARGE SCALE GENOMIC DNA]</scope>
    <source>
        <strain evidence="1 2">JCM 17786</strain>
    </source>
</reference>
<proteinExistence type="predicted"/>
<name>A0ABU8E7V4_9ACTN</name>
<dbReference type="InterPro" id="IPR021373">
    <property type="entry name" value="DUF2993"/>
</dbReference>
<dbReference type="EMBL" id="JBAPLV010000015">
    <property type="protein sequence ID" value="MEI4279680.1"/>
    <property type="molecule type" value="Genomic_DNA"/>
</dbReference>
<organism evidence="1 2">
    <name type="scientific">Klenkia terrae</name>
    <dbReference type="NCBI Taxonomy" id="1052259"/>
    <lineage>
        <taxon>Bacteria</taxon>
        <taxon>Bacillati</taxon>
        <taxon>Actinomycetota</taxon>
        <taxon>Actinomycetes</taxon>
        <taxon>Geodermatophilales</taxon>
        <taxon>Geodermatophilaceae</taxon>
        <taxon>Klenkia</taxon>
    </lineage>
</organism>
<comment type="caution">
    <text evidence="1">The sequence shown here is derived from an EMBL/GenBank/DDBJ whole genome shotgun (WGS) entry which is preliminary data.</text>
</comment>